<comment type="caution">
    <text evidence="4">The sequence shown here is derived from an EMBL/GenBank/DDBJ whole genome shotgun (WGS) entry which is preliminary data.</text>
</comment>
<evidence type="ECO:0000256" key="1">
    <source>
        <dbReference type="SAM" id="MobiDB-lite"/>
    </source>
</evidence>
<organism evidence="4 5">
    <name type="scientific">Adineta steineri</name>
    <dbReference type="NCBI Taxonomy" id="433720"/>
    <lineage>
        <taxon>Eukaryota</taxon>
        <taxon>Metazoa</taxon>
        <taxon>Spiralia</taxon>
        <taxon>Gnathifera</taxon>
        <taxon>Rotifera</taxon>
        <taxon>Eurotatoria</taxon>
        <taxon>Bdelloidea</taxon>
        <taxon>Adinetida</taxon>
        <taxon>Adinetidae</taxon>
        <taxon>Adineta</taxon>
    </lineage>
</organism>
<feature type="region of interest" description="Disordered" evidence="1">
    <location>
        <begin position="349"/>
        <end position="372"/>
    </location>
</feature>
<protein>
    <submittedName>
        <fullName evidence="4">Uncharacterized protein</fullName>
    </submittedName>
</protein>
<feature type="transmembrane region" description="Helical" evidence="2">
    <location>
        <begin position="229"/>
        <end position="250"/>
    </location>
</feature>
<feature type="transmembrane region" description="Helical" evidence="2">
    <location>
        <begin position="309"/>
        <end position="330"/>
    </location>
</feature>
<feature type="compositionally biased region" description="Polar residues" evidence="1">
    <location>
        <begin position="351"/>
        <end position="363"/>
    </location>
</feature>
<evidence type="ECO:0000313" key="4">
    <source>
        <dbReference type="EMBL" id="CAF3520940.1"/>
    </source>
</evidence>
<sequence>MTLRKMSAFNDDGIPLNLTTVLTLFLMPNLFLIILTIFSAYLLHLSKTNPYLNYLLGRLAKFFTKGVLDRIIICISQDVQARKKGHDEQIYMTRESSVGTSSDSTNLDKVYTQCSSNSMPRKRYDPNYLLLVPFQIDLLLTVFVYKILTREVYPETCATYLTTYDARPNQVVCWLKNINKSIPNLAIERNLSDYCFNQQPTFINYEHNDVICTQFVFKLLNIIDTVTNIFAWHQAIVFVVVKAIVFSHWYQKKVRQTCFWSSPFTYQRRIIVSIIICLMLSIYISVFVFIFPIRFILKERRRVDLTHHLLYASSKFVVAMIIHVNLYTFYQWNLFKKQKKQILILKKNKNSPNEQSKSSNVSKKNGYHASAN</sequence>
<dbReference type="EMBL" id="CAJOBB010000008">
    <property type="protein sequence ID" value="CAF3506322.1"/>
    <property type="molecule type" value="Genomic_DNA"/>
</dbReference>
<evidence type="ECO:0000313" key="5">
    <source>
        <dbReference type="Proteomes" id="UP000663844"/>
    </source>
</evidence>
<proteinExistence type="predicted"/>
<reference evidence="4" key="1">
    <citation type="submission" date="2021-02" db="EMBL/GenBank/DDBJ databases">
        <authorList>
            <person name="Nowell W R."/>
        </authorList>
    </citation>
    <scope>NUCLEOTIDE SEQUENCE</scope>
</reference>
<keyword evidence="2" id="KW-0472">Membrane</keyword>
<feature type="transmembrane region" description="Helical" evidence="2">
    <location>
        <begin position="20"/>
        <end position="43"/>
    </location>
</feature>
<accession>A0A818I8Y8</accession>
<keyword evidence="2" id="KW-0812">Transmembrane</keyword>
<feature type="transmembrane region" description="Helical" evidence="2">
    <location>
        <begin position="128"/>
        <end position="148"/>
    </location>
</feature>
<dbReference type="Proteomes" id="UP000663868">
    <property type="component" value="Unassembled WGS sequence"/>
</dbReference>
<dbReference type="Proteomes" id="UP000663844">
    <property type="component" value="Unassembled WGS sequence"/>
</dbReference>
<feature type="transmembrane region" description="Helical" evidence="2">
    <location>
        <begin position="270"/>
        <end position="297"/>
    </location>
</feature>
<name>A0A818I8Y8_9BILA</name>
<dbReference type="AlphaFoldDB" id="A0A818I8Y8"/>
<evidence type="ECO:0000256" key="2">
    <source>
        <dbReference type="SAM" id="Phobius"/>
    </source>
</evidence>
<gene>
    <name evidence="3" type="ORF">KXQ929_LOCUS347</name>
    <name evidence="4" type="ORF">OXD698_LOCUS2418</name>
</gene>
<keyword evidence="2" id="KW-1133">Transmembrane helix</keyword>
<dbReference type="EMBL" id="CAJOAZ010000079">
    <property type="protein sequence ID" value="CAF3520940.1"/>
    <property type="molecule type" value="Genomic_DNA"/>
</dbReference>
<evidence type="ECO:0000313" key="3">
    <source>
        <dbReference type="EMBL" id="CAF3506322.1"/>
    </source>
</evidence>